<sequence>MMYPENTQRFNIPDFEDWEAGLPSINGTHRLEAGTEGNQAPVTITMFHQLHCLSIIVRQLATLDRKSHTARGDPLEGVCSVDRKSQWELTQHCMNYLRQMVLCHSHTTLETVRSQIPPSIVELAKSRYVCKDWTSVYSRWSK</sequence>
<comment type="similarity">
    <text evidence="3">Belongs to the ustYa family.</text>
</comment>
<gene>
    <name evidence="4" type="ORF">DFP72DRAFT_243015</name>
</gene>
<evidence type="ECO:0000256" key="3">
    <source>
        <dbReference type="ARBA" id="ARBA00035112"/>
    </source>
</evidence>
<name>A0A8H6LS31_9AGAR</name>
<dbReference type="EMBL" id="JACGCI010000225">
    <property type="protein sequence ID" value="KAF6741648.1"/>
    <property type="molecule type" value="Genomic_DNA"/>
</dbReference>
<dbReference type="Pfam" id="PF11807">
    <property type="entry name" value="UstYa"/>
    <property type="match status" value="1"/>
</dbReference>
<keyword evidence="2" id="KW-0560">Oxidoreductase</keyword>
<evidence type="ECO:0000313" key="5">
    <source>
        <dbReference type="Proteomes" id="UP000521943"/>
    </source>
</evidence>
<dbReference type="GO" id="GO:0043386">
    <property type="term" value="P:mycotoxin biosynthetic process"/>
    <property type="evidence" value="ECO:0007669"/>
    <property type="project" value="InterPro"/>
</dbReference>
<dbReference type="Proteomes" id="UP000521943">
    <property type="component" value="Unassembled WGS sequence"/>
</dbReference>
<proteinExistence type="inferred from homology"/>
<organism evidence="4 5">
    <name type="scientific">Ephemerocybe angulata</name>
    <dbReference type="NCBI Taxonomy" id="980116"/>
    <lineage>
        <taxon>Eukaryota</taxon>
        <taxon>Fungi</taxon>
        <taxon>Dikarya</taxon>
        <taxon>Basidiomycota</taxon>
        <taxon>Agaricomycotina</taxon>
        <taxon>Agaricomycetes</taxon>
        <taxon>Agaricomycetidae</taxon>
        <taxon>Agaricales</taxon>
        <taxon>Agaricineae</taxon>
        <taxon>Psathyrellaceae</taxon>
        <taxon>Ephemerocybe</taxon>
    </lineage>
</organism>
<keyword evidence="5" id="KW-1185">Reference proteome</keyword>
<dbReference type="InterPro" id="IPR021765">
    <property type="entry name" value="UstYa-like"/>
</dbReference>
<comment type="caution">
    <text evidence="4">The sequence shown here is derived from an EMBL/GenBank/DDBJ whole genome shotgun (WGS) entry which is preliminary data.</text>
</comment>
<comment type="pathway">
    <text evidence="1">Mycotoxin biosynthesis.</text>
</comment>
<evidence type="ECO:0000256" key="1">
    <source>
        <dbReference type="ARBA" id="ARBA00004685"/>
    </source>
</evidence>
<dbReference type="AlphaFoldDB" id="A0A8H6LS31"/>
<dbReference type="OrthoDB" id="3687641at2759"/>
<protein>
    <submittedName>
        <fullName evidence="4">Uncharacterized protein</fullName>
    </submittedName>
</protein>
<evidence type="ECO:0000256" key="2">
    <source>
        <dbReference type="ARBA" id="ARBA00023002"/>
    </source>
</evidence>
<dbReference type="GO" id="GO:0016491">
    <property type="term" value="F:oxidoreductase activity"/>
    <property type="evidence" value="ECO:0007669"/>
    <property type="project" value="UniProtKB-KW"/>
</dbReference>
<dbReference type="PANTHER" id="PTHR33365:SF11">
    <property type="entry name" value="TAT PATHWAY SIGNAL SEQUENCE"/>
    <property type="match status" value="1"/>
</dbReference>
<reference evidence="4 5" key="1">
    <citation type="submission" date="2020-07" db="EMBL/GenBank/DDBJ databases">
        <title>Comparative genomics of pyrophilous fungi reveals a link between fire events and developmental genes.</title>
        <authorList>
            <consortium name="DOE Joint Genome Institute"/>
            <person name="Steindorff A.S."/>
            <person name="Carver A."/>
            <person name="Calhoun S."/>
            <person name="Stillman K."/>
            <person name="Liu H."/>
            <person name="Lipzen A."/>
            <person name="Pangilinan J."/>
            <person name="Labutti K."/>
            <person name="Bruns T.D."/>
            <person name="Grigoriev I.V."/>
        </authorList>
    </citation>
    <scope>NUCLEOTIDE SEQUENCE [LARGE SCALE GENOMIC DNA]</scope>
    <source>
        <strain evidence="4 5">CBS 144469</strain>
    </source>
</reference>
<evidence type="ECO:0000313" key="4">
    <source>
        <dbReference type="EMBL" id="KAF6741648.1"/>
    </source>
</evidence>
<accession>A0A8H6LS31</accession>
<dbReference type="PANTHER" id="PTHR33365">
    <property type="entry name" value="YALI0B05434P"/>
    <property type="match status" value="1"/>
</dbReference>